<comment type="caution">
    <text evidence="1">The sequence shown here is derived from an EMBL/GenBank/DDBJ whole genome shotgun (WGS) entry which is preliminary data.</text>
</comment>
<reference evidence="1 2" key="1">
    <citation type="submission" date="2021-08" db="EMBL/GenBank/DDBJ databases">
        <title>Draft genome sequence of Spirulina subsalsa with high tolerance to salinity and hype-accumulation of phycocyanin.</title>
        <authorList>
            <person name="Pei H."/>
            <person name="Jiang L."/>
        </authorList>
    </citation>
    <scope>NUCLEOTIDE SEQUENCE [LARGE SCALE GENOMIC DNA]</scope>
    <source>
        <strain evidence="1 2">FACHB-351</strain>
    </source>
</reference>
<name>A0ABT3L4U2_9CYAN</name>
<dbReference type="Pfam" id="PF24276">
    <property type="entry name" value="DUF7469"/>
    <property type="match status" value="1"/>
</dbReference>
<evidence type="ECO:0000313" key="1">
    <source>
        <dbReference type="EMBL" id="MCW6036526.1"/>
    </source>
</evidence>
<dbReference type="NCBIfam" id="NF045621">
    <property type="entry name" value="Npun_F0813_fam"/>
    <property type="match status" value="1"/>
</dbReference>
<dbReference type="EMBL" id="JAIHOM010000039">
    <property type="protein sequence ID" value="MCW6036526.1"/>
    <property type="molecule type" value="Genomic_DNA"/>
</dbReference>
<dbReference type="RefSeq" id="WP_265264296.1">
    <property type="nucleotide sequence ID" value="NZ_JAIHOM010000039.1"/>
</dbReference>
<keyword evidence="2" id="KW-1185">Reference proteome</keyword>
<gene>
    <name evidence="1" type="ORF">K4A83_09645</name>
</gene>
<dbReference type="Proteomes" id="UP001526426">
    <property type="component" value="Unassembled WGS sequence"/>
</dbReference>
<proteinExistence type="predicted"/>
<accession>A0ABT3L4U2</accession>
<protein>
    <submittedName>
        <fullName evidence="1">Uncharacterized protein</fullName>
    </submittedName>
</protein>
<organism evidence="1 2">
    <name type="scientific">Spirulina subsalsa FACHB-351</name>
    <dbReference type="NCBI Taxonomy" id="234711"/>
    <lineage>
        <taxon>Bacteria</taxon>
        <taxon>Bacillati</taxon>
        <taxon>Cyanobacteriota</taxon>
        <taxon>Cyanophyceae</taxon>
        <taxon>Spirulinales</taxon>
        <taxon>Spirulinaceae</taxon>
        <taxon>Spirulina</taxon>
    </lineage>
</organism>
<dbReference type="InterPro" id="IPR054638">
    <property type="entry name" value="Npun_F0813-like"/>
</dbReference>
<evidence type="ECO:0000313" key="2">
    <source>
        <dbReference type="Proteomes" id="UP001526426"/>
    </source>
</evidence>
<dbReference type="InterPro" id="IPR055892">
    <property type="entry name" value="DUF7469"/>
</dbReference>
<sequence length="220" mass="25082">MFILKRQDVELSSIQHPKRDQKIPILKYQDQTFRLIRVFSAEQADEAISFWKDLTDNQGKFCVLLQESDRHSVWGRVQLDQLLAEGATLEVVPDSYTQACLLILQAVYFDIEELLGTRQAKLFQKDLAGALDGRQLPQANSEKAIAALLECDPLNTNQLPHWESQHLIFILQAVHGLGKAYFGNTNFAQEVEDILQDLPEGECQQFVTWLKQSPIGKDWG</sequence>